<feature type="domain" description="Helix-turn-helix" evidence="1">
    <location>
        <begin position="37"/>
        <end position="95"/>
    </location>
</feature>
<dbReference type="Proteomes" id="UP000281553">
    <property type="component" value="Unassembled WGS sequence"/>
</dbReference>
<organism evidence="2 3">
    <name type="scientific">Dibothriocephalus latus</name>
    <name type="common">Fish tapeworm</name>
    <name type="synonym">Diphyllobothrium latum</name>
    <dbReference type="NCBI Taxonomy" id="60516"/>
    <lineage>
        <taxon>Eukaryota</taxon>
        <taxon>Metazoa</taxon>
        <taxon>Spiralia</taxon>
        <taxon>Lophotrochozoa</taxon>
        <taxon>Platyhelminthes</taxon>
        <taxon>Cestoda</taxon>
        <taxon>Eucestoda</taxon>
        <taxon>Diphyllobothriidea</taxon>
        <taxon>Diphyllobothriidae</taxon>
        <taxon>Dibothriocephalus</taxon>
    </lineage>
</organism>
<dbReference type="OrthoDB" id="6259957at2759"/>
<evidence type="ECO:0000313" key="3">
    <source>
        <dbReference type="Proteomes" id="UP000281553"/>
    </source>
</evidence>
<gene>
    <name evidence="2" type="ORF">DILT_LOCUS5080</name>
</gene>
<dbReference type="InterPro" id="IPR058912">
    <property type="entry name" value="HTH_animal"/>
</dbReference>
<keyword evidence="3" id="KW-1185">Reference proteome</keyword>
<accession>A0A3P7NIL3</accession>
<protein>
    <recommendedName>
        <fullName evidence="1">Helix-turn-helix domain-containing protein</fullName>
    </recommendedName>
</protein>
<evidence type="ECO:0000313" key="2">
    <source>
        <dbReference type="EMBL" id="VDN09249.1"/>
    </source>
</evidence>
<evidence type="ECO:0000259" key="1">
    <source>
        <dbReference type="Pfam" id="PF26215"/>
    </source>
</evidence>
<dbReference type="PANTHER" id="PTHR21301">
    <property type="entry name" value="REVERSE TRANSCRIPTASE"/>
    <property type="match status" value="1"/>
</dbReference>
<name>A0A3P7NIL3_DIBLA</name>
<reference evidence="2 3" key="1">
    <citation type="submission" date="2018-11" db="EMBL/GenBank/DDBJ databases">
        <authorList>
            <consortium name="Pathogen Informatics"/>
        </authorList>
    </citation>
    <scope>NUCLEOTIDE SEQUENCE [LARGE SCALE GENOMIC DNA]</scope>
</reference>
<sequence>MEEAENQLAFLDALVFRNDCGGLKTKVFRKATNAMQVHKYNSNQPISHKRSCVRVLYRRVETHCSELEDKVAQVEYLRPVFRENGYQRNFVNRCLRKRDRQQSRTDPNIWRLQGTYVKCRNLGAAPNLVCSQFA</sequence>
<dbReference type="AlphaFoldDB" id="A0A3P7NIL3"/>
<dbReference type="EMBL" id="UYRU01046686">
    <property type="protein sequence ID" value="VDN09249.1"/>
    <property type="molecule type" value="Genomic_DNA"/>
</dbReference>
<dbReference type="Pfam" id="PF26215">
    <property type="entry name" value="HTH_animal"/>
    <property type="match status" value="1"/>
</dbReference>
<proteinExistence type="predicted"/>
<dbReference type="PANTHER" id="PTHR21301:SF10">
    <property type="entry name" value="REVERSE TRANSCRIPTASE DOMAIN-CONTAINING PROTEIN"/>
    <property type="match status" value="1"/>
</dbReference>